<organism evidence="1 2">
    <name type="scientific">Saprolegnia diclina (strain VS20)</name>
    <dbReference type="NCBI Taxonomy" id="1156394"/>
    <lineage>
        <taxon>Eukaryota</taxon>
        <taxon>Sar</taxon>
        <taxon>Stramenopiles</taxon>
        <taxon>Oomycota</taxon>
        <taxon>Saprolegniomycetes</taxon>
        <taxon>Saprolegniales</taxon>
        <taxon>Saprolegniaceae</taxon>
        <taxon>Saprolegnia</taxon>
    </lineage>
</organism>
<reference evidence="1 2" key="1">
    <citation type="submission" date="2012-04" db="EMBL/GenBank/DDBJ databases">
        <title>The Genome Sequence of Saprolegnia declina VS20.</title>
        <authorList>
            <consortium name="The Broad Institute Genome Sequencing Platform"/>
            <person name="Russ C."/>
            <person name="Nusbaum C."/>
            <person name="Tyler B."/>
            <person name="van West P."/>
            <person name="Dieguez-Uribeondo J."/>
            <person name="de Bruijn I."/>
            <person name="Tripathy S."/>
            <person name="Jiang R."/>
            <person name="Young S.K."/>
            <person name="Zeng Q."/>
            <person name="Gargeya S."/>
            <person name="Fitzgerald M."/>
            <person name="Haas B."/>
            <person name="Abouelleil A."/>
            <person name="Alvarado L."/>
            <person name="Arachchi H.M."/>
            <person name="Berlin A."/>
            <person name="Chapman S.B."/>
            <person name="Goldberg J."/>
            <person name="Griggs A."/>
            <person name="Gujja S."/>
            <person name="Hansen M."/>
            <person name="Howarth C."/>
            <person name="Imamovic A."/>
            <person name="Larimer J."/>
            <person name="McCowen C."/>
            <person name="Montmayeur A."/>
            <person name="Murphy C."/>
            <person name="Neiman D."/>
            <person name="Pearson M."/>
            <person name="Priest M."/>
            <person name="Roberts A."/>
            <person name="Saif S."/>
            <person name="Shea T."/>
            <person name="Sisk P."/>
            <person name="Sykes S."/>
            <person name="Wortman J."/>
            <person name="Nusbaum C."/>
            <person name="Birren B."/>
        </authorList>
    </citation>
    <scope>NUCLEOTIDE SEQUENCE [LARGE SCALE GENOMIC DNA]</scope>
    <source>
        <strain evidence="1 2">VS20</strain>
    </source>
</reference>
<dbReference type="EMBL" id="JH767156">
    <property type="protein sequence ID" value="EQC34161.1"/>
    <property type="molecule type" value="Genomic_DNA"/>
</dbReference>
<protein>
    <recommendedName>
        <fullName evidence="3">BZIP domain-containing protein</fullName>
    </recommendedName>
</protein>
<dbReference type="InParanoid" id="T0QHE2"/>
<evidence type="ECO:0008006" key="3">
    <source>
        <dbReference type="Google" id="ProtNLM"/>
    </source>
</evidence>
<name>T0QHE2_SAPDV</name>
<dbReference type="AlphaFoldDB" id="T0QHE2"/>
<dbReference type="Proteomes" id="UP000030762">
    <property type="component" value="Unassembled WGS sequence"/>
</dbReference>
<evidence type="ECO:0000313" key="1">
    <source>
        <dbReference type="EMBL" id="EQC34161.1"/>
    </source>
</evidence>
<accession>T0QHE2</accession>
<dbReference type="OrthoDB" id="64211at2759"/>
<gene>
    <name evidence="1" type="ORF">SDRG_08369</name>
</gene>
<sequence>MEPTALRYMTDSLPTPQMTAKERAEQRRLECMINQRRYRARKKAQHEDTAASIKRTKEEIRRLHELALLLQNSHVTRHVQAGNYRHDAIASYVKMFQHGLAMFDSAKFNEQQELLSGVMSDNLLFNGEVGIPSLVAQWRAGGQLFSRVEMRTLELQVIGAEHNVVTVTGTMRAVINRTTIAALFPHVFKREDVVQKLIATGLFCELRMSFLFDDDLVSVMDSEINFMSGLYHALGDLEAMSFVAHAEGGSKMLSDGTILYNDVAPVDDVDAVAGFVEPLPVSIDDAPTPVDTKDDDGGQVTKKASIDFLLVPSNCDVAQ</sequence>
<dbReference type="CDD" id="cd14686">
    <property type="entry name" value="bZIP"/>
    <property type="match status" value="1"/>
</dbReference>
<proteinExistence type="predicted"/>
<dbReference type="GeneID" id="19949096"/>
<keyword evidence="2" id="KW-1185">Reference proteome</keyword>
<evidence type="ECO:0000313" key="2">
    <source>
        <dbReference type="Proteomes" id="UP000030762"/>
    </source>
</evidence>
<dbReference type="VEuPathDB" id="FungiDB:SDRG_08369"/>
<dbReference type="RefSeq" id="XP_008612473.1">
    <property type="nucleotide sequence ID" value="XM_008614251.1"/>
</dbReference>